<evidence type="ECO:0000313" key="1">
    <source>
        <dbReference type="EMBL" id="MDJ1173458.1"/>
    </source>
</evidence>
<keyword evidence="2" id="KW-1185">Reference proteome</keyword>
<evidence type="ECO:0000313" key="2">
    <source>
        <dbReference type="Proteomes" id="UP001235849"/>
    </source>
</evidence>
<dbReference type="RefSeq" id="WP_283765821.1">
    <property type="nucleotide sequence ID" value="NZ_JAQOSO010000022.1"/>
</dbReference>
<reference evidence="1 2" key="1">
    <citation type="submission" date="2023-01" db="EMBL/GenBank/DDBJ databases">
        <title>Novel diversity within Roseofilum (Cyanobacteria; Desertifilaceae) from marine benthic mats with descriptions of four novel species.</title>
        <authorList>
            <person name="Wang Y."/>
            <person name="Berthold D.E."/>
            <person name="Hu J."/>
            <person name="Lefler F.W."/>
            <person name="Laughinghouse H.D. IV."/>
        </authorList>
    </citation>
    <scope>NUCLEOTIDE SEQUENCE [LARGE SCALE GENOMIC DNA]</scope>
    <source>
        <strain evidence="1 2">BLCC-M114</strain>
    </source>
</reference>
<dbReference type="EMBL" id="JAQOSO010000022">
    <property type="protein sequence ID" value="MDJ1173458.1"/>
    <property type="molecule type" value="Genomic_DNA"/>
</dbReference>
<dbReference type="Proteomes" id="UP001235849">
    <property type="component" value="Unassembled WGS sequence"/>
</dbReference>
<protein>
    <submittedName>
        <fullName evidence="1">MarR family transcriptional regulator</fullName>
    </submittedName>
</protein>
<accession>A0ABT7B2R2</accession>
<sequence>MIQSLFPHVRQQIQSWFTKAQKTVDPEEDLIELPDTLWAELSQRLASLSSPTAYQTTIQEAIATGVTTWQKNLEAANHVVILAHPVEAIAKILQDSFAHWDSPPALEILTPFSALHRPQNPLTLTQRIQQALQPYPHIHLNPSQEADHSLDVDALEERQTLIVIPCLEQCFLRSIGGWESVELLRDLMIQNPQCFWAIGCNHWAWDFLDFVCQVSAYFSQIETLPKLDATLLEEWLNPITQTVVAPKLLSGEDAEPTKTYWEALASQSSGVSQIATYLWLQSLRIKPDAVQDDRVPSLNNPEMVLYETKPYLPSLPSLEPSDRYLLHSVLIHGSITRSHLALSLGESESQIQARVQWLLRADLLEAKQGSLSVQPSHYQKVVRELSNNNFFVGKD</sequence>
<name>A0ABT7B2R2_9CYAN</name>
<organism evidence="1 2">
    <name type="scientific">Roseofilum capinflatum BLCC-M114</name>
    <dbReference type="NCBI Taxonomy" id="3022440"/>
    <lineage>
        <taxon>Bacteria</taxon>
        <taxon>Bacillati</taxon>
        <taxon>Cyanobacteriota</taxon>
        <taxon>Cyanophyceae</taxon>
        <taxon>Desertifilales</taxon>
        <taxon>Desertifilaceae</taxon>
        <taxon>Roseofilum</taxon>
        <taxon>Roseofilum capinflatum</taxon>
    </lineage>
</organism>
<gene>
    <name evidence="1" type="ORF">PMG25_05065</name>
</gene>
<proteinExistence type="predicted"/>
<comment type="caution">
    <text evidence="1">The sequence shown here is derived from an EMBL/GenBank/DDBJ whole genome shotgun (WGS) entry which is preliminary data.</text>
</comment>